<dbReference type="PANTHER" id="PTHR15054:SF3">
    <property type="entry name" value="SARCOPLASMIC RETICULUM HISTIDINE-RICH CALCIUM-BINDING PROTEIN"/>
    <property type="match status" value="1"/>
</dbReference>
<proteinExistence type="predicted"/>
<name>A0A5C6PPF2_9TELE</name>
<sequence>MSSCSIQCYCLKCKVFPGEDESASDKHAFRPGSLCSICTICEHCSSTCAQCPCEDGDQSDHCERCDECSSCYLCPILCDTVCTAGGVVDELSGSLFQQSRAELTPVAFVSLQGRRFSTLRRFLHSGVELRPSVFQTTQATVALCPNRF</sequence>
<comment type="caution">
    <text evidence="1">The sequence shown here is derived from an EMBL/GenBank/DDBJ whole genome shotgun (WGS) entry which is preliminary data.</text>
</comment>
<dbReference type="EMBL" id="RHFK02000001">
    <property type="protein sequence ID" value="TWW81345.1"/>
    <property type="molecule type" value="Genomic_DNA"/>
</dbReference>
<dbReference type="InterPro" id="IPR015666">
    <property type="entry name" value="HRC"/>
</dbReference>
<feature type="non-terminal residue" evidence="1">
    <location>
        <position position="148"/>
    </location>
</feature>
<evidence type="ECO:0000313" key="2">
    <source>
        <dbReference type="Proteomes" id="UP000324091"/>
    </source>
</evidence>
<dbReference type="Proteomes" id="UP000324091">
    <property type="component" value="Chromosome 1"/>
</dbReference>
<protein>
    <submittedName>
        <fullName evidence="1">Uncharacterized protein</fullName>
    </submittedName>
</protein>
<accession>A0A5C6PPF2</accession>
<evidence type="ECO:0000313" key="1">
    <source>
        <dbReference type="EMBL" id="TWW81345.1"/>
    </source>
</evidence>
<dbReference type="PANTHER" id="PTHR15054">
    <property type="entry name" value="HISTIDINE-RICH CALCIUM-BINDING PROTEIN-RELATED"/>
    <property type="match status" value="1"/>
</dbReference>
<organism evidence="1 2">
    <name type="scientific">Takifugu flavidus</name>
    <name type="common">sansaifugu</name>
    <dbReference type="NCBI Taxonomy" id="433684"/>
    <lineage>
        <taxon>Eukaryota</taxon>
        <taxon>Metazoa</taxon>
        <taxon>Chordata</taxon>
        <taxon>Craniata</taxon>
        <taxon>Vertebrata</taxon>
        <taxon>Euteleostomi</taxon>
        <taxon>Actinopterygii</taxon>
        <taxon>Neopterygii</taxon>
        <taxon>Teleostei</taxon>
        <taxon>Neoteleostei</taxon>
        <taxon>Acanthomorphata</taxon>
        <taxon>Eupercaria</taxon>
        <taxon>Tetraodontiformes</taxon>
        <taxon>Tetradontoidea</taxon>
        <taxon>Tetraodontidae</taxon>
        <taxon>Takifugu</taxon>
    </lineage>
</organism>
<keyword evidence="2" id="KW-1185">Reference proteome</keyword>
<dbReference type="GO" id="GO:0005509">
    <property type="term" value="F:calcium ion binding"/>
    <property type="evidence" value="ECO:0007669"/>
    <property type="project" value="InterPro"/>
</dbReference>
<reference evidence="1 2" key="1">
    <citation type="submission" date="2019-04" db="EMBL/GenBank/DDBJ databases">
        <title>Chromosome genome assembly for Takifugu flavidus.</title>
        <authorList>
            <person name="Xiao S."/>
        </authorList>
    </citation>
    <scope>NUCLEOTIDE SEQUENCE [LARGE SCALE GENOMIC DNA]</scope>
    <source>
        <strain evidence="1">HTHZ2018</strain>
        <tissue evidence="1">Muscle</tissue>
    </source>
</reference>
<dbReference type="AlphaFoldDB" id="A0A5C6PPF2"/>
<gene>
    <name evidence="1" type="ORF">D4764_01G0011600</name>
</gene>